<dbReference type="RefSeq" id="XP_040655679.1">
    <property type="nucleotide sequence ID" value="XM_040800646.1"/>
</dbReference>
<keyword evidence="3" id="KW-1185">Reference proteome</keyword>
<protein>
    <submittedName>
        <fullName evidence="2">Uncharacterized protein</fullName>
    </submittedName>
</protein>
<dbReference type="InParanoid" id="A0A151GGU4"/>
<evidence type="ECO:0000256" key="1">
    <source>
        <dbReference type="SAM" id="MobiDB-lite"/>
    </source>
</evidence>
<gene>
    <name evidence="2" type="ORF">DCS_03325</name>
</gene>
<dbReference type="EMBL" id="LAYC01000002">
    <property type="protein sequence ID" value="KYK56327.1"/>
    <property type="molecule type" value="Genomic_DNA"/>
</dbReference>
<organism evidence="2 3">
    <name type="scientific">Drechmeria coniospora</name>
    <name type="common">Nematophagous fungus</name>
    <name type="synonym">Meria coniospora</name>
    <dbReference type="NCBI Taxonomy" id="98403"/>
    <lineage>
        <taxon>Eukaryota</taxon>
        <taxon>Fungi</taxon>
        <taxon>Dikarya</taxon>
        <taxon>Ascomycota</taxon>
        <taxon>Pezizomycotina</taxon>
        <taxon>Sordariomycetes</taxon>
        <taxon>Hypocreomycetidae</taxon>
        <taxon>Hypocreales</taxon>
        <taxon>Ophiocordycipitaceae</taxon>
        <taxon>Drechmeria</taxon>
    </lineage>
</organism>
<dbReference type="AlphaFoldDB" id="A0A151GGU4"/>
<comment type="caution">
    <text evidence="2">The sequence shown here is derived from an EMBL/GenBank/DDBJ whole genome shotgun (WGS) entry which is preliminary data.</text>
</comment>
<sequence>MPRANKGMRPESLEPEAHPSGIPSRAGHVEGQQRYEAREPRARSSGEYRAAQDMSSAIQNFEAREPRARSSPKGNAEPRRTIQGILL</sequence>
<proteinExistence type="predicted"/>
<evidence type="ECO:0000313" key="3">
    <source>
        <dbReference type="Proteomes" id="UP000076580"/>
    </source>
</evidence>
<dbReference type="Proteomes" id="UP000076580">
    <property type="component" value="Chromosome 02"/>
</dbReference>
<name>A0A151GGU4_DRECN</name>
<reference evidence="2 3" key="1">
    <citation type="journal article" date="2016" name="Sci. Rep.">
        <title>Insights into Adaptations to a Near-Obligate Nematode Endoparasitic Lifestyle from the Finished Genome of Drechmeria coniospora.</title>
        <authorList>
            <person name="Zhang L."/>
            <person name="Zhou Z."/>
            <person name="Guo Q."/>
            <person name="Fokkens L."/>
            <person name="Miskei M."/>
            <person name="Pocsi I."/>
            <person name="Zhang W."/>
            <person name="Chen M."/>
            <person name="Wang L."/>
            <person name="Sun Y."/>
            <person name="Donzelli B.G."/>
            <person name="Gibson D.M."/>
            <person name="Nelson D.R."/>
            <person name="Luo J.G."/>
            <person name="Rep M."/>
            <person name="Liu H."/>
            <person name="Yang S."/>
            <person name="Wang J."/>
            <person name="Krasnoff S.B."/>
            <person name="Xu Y."/>
            <person name="Molnar I."/>
            <person name="Lin M."/>
        </authorList>
    </citation>
    <scope>NUCLEOTIDE SEQUENCE [LARGE SCALE GENOMIC DNA]</scope>
    <source>
        <strain evidence="2 3">ARSEF 6962</strain>
    </source>
</reference>
<dbReference type="GeneID" id="63715968"/>
<accession>A0A151GGU4</accession>
<feature type="compositionally biased region" description="Basic and acidic residues" evidence="1">
    <location>
        <begin position="8"/>
        <end position="17"/>
    </location>
</feature>
<evidence type="ECO:0000313" key="2">
    <source>
        <dbReference type="EMBL" id="KYK56327.1"/>
    </source>
</evidence>
<feature type="region of interest" description="Disordered" evidence="1">
    <location>
        <begin position="1"/>
        <end position="87"/>
    </location>
</feature>
<feature type="compositionally biased region" description="Basic and acidic residues" evidence="1">
    <location>
        <begin position="27"/>
        <end position="46"/>
    </location>
</feature>